<dbReference type="InterPro" id="IPR050114">
    <property type="entry name" value="UPF0173_UPF0282_UlaG_hydrolase"/>
</dbReference>
<dbReference type="PANTHER" id="PTHR43546:SF9">
    <property type="entry name" value="L-ASCORBATE-6-PHOSPHATE LACTONASE ULAG-RELATED"/>
    <property type="match status" value="1"/>
</dbReference>
<feature type="domain" description="Metallo-beta-lactamase" evidence="2">
    <location>
        <begin position="20"/>
        <end position="198"/>
    </location>
</feature>
<dbReference type="PANTHER" id="PTHR43546">
    <property type="entry name" value="UPF0173 METAL-DEPENDENT HYDROLASE MJ1163-RELATED"/>
    <property type="match status" value="1"/>
</dbReference>
<comment type="caution">
    <text evidence="3">The sequence shown here is derived from an EMBL/GenBank/DDBJ whole genome shotgun (WGS) entry which is preliminary data.</text>
</comment>
<dbReference type="GO" id="GO:0016787">
    <property type="term" value="F:hydrolase activity"/>
    <property type="evidence" value="ECO:0007669"/>
    <property type="project" value="UniProtKB-KW"/>
</dbReference>
<dbReference type="RefSeq" id="WP_077169248.1">
    <property type="nucleotide sequence ID" value="NZ_LFZS01000007.1"/>
</dbReference>
<dbReference type="Pfam" id="PF12706">
    <property type="entry name" value="Lactamase_B_2"/>
    <property type="match status" value="1"/>
</dbReference>
<evidence type="ECO:0000259" key="2">
    <source>
        <dbReference type="Pfam" id="PF12706"/>
    </source>
</evidence>
<sequence>MKIHHLRSATFIIEAGPYFILIDPMLGDKGSLPAFSYLRFKAKKNPLVDLPLNAQELLNKVTHCLITHSQTFGIKAFQHTDHLDQKGEDFLVQKQIPVYTFQNDVSYLSKNGINVQAGIDYWKEIEFLGGRLVAIPARHGHGWISKLMANGCGFYIELPNEPSLYISGDTVLTHDVKNVLLKFRPDIAVVAAGQAQMDVGQPILMSKDEVREFIELSPKYIIANHLEALNHCPVKRDEIKQILHGMDVVDRVQVPDDGQTLIYEN</sequence>
<keyword evidence="4" id="KW-1185">Reference proteome</keyword>
<reference evidence="3 4" key="1">
    <citation type="submission" date="2015-07" db="EMBL/GenBank/DDBJ databases">
        <title>Acinetobacter yuneri, a novel member of Acinetobacter calcoaceticus-Acinetobacter baumannii complex isolated from clinical specimen.</title>
        <authorList>
            <person name="Yu Y."/>
        </authorList>
    </citation>
    <scope>NUCLEOTIDE SEQUENCE [LARGE SCALE GENOMIC DNA]</scope>
    <source>
        <strain evidence="3 4">A362</strain>
    </source>
</reference>
<gene>
    <name evidence="3" type="ORF">AC058_10055</name>
</gene>
<dbReference type="EMBL" id="LFZS01000007">
    <property type="protein sequence ID" value="ONN54113.1"/>
    <property type="molecule type" value="Genomic_DNA"/>
</dbReference>
<evidence type="ECO:0000313" key="4">
    <source>
        <dbReference type="Proteomes" id="UP000189376"/>
    </source>
</evidence>
<accession>A0A1V2UW84</accession>
<dbReference type="AlphaFoldDB" id="A0A1V2UW84"/>
<proteinExistence type="predicted"/>
<evidence type="ECO:0000256" key="1">
    <source>
        <dbReference type="ARBA" id="ARBA00022801"/>
    </source>
</evidence>
<dbReference type="InterPro" id="IPR036866">
    <property type="entry name" value="RibonucZ/Hydroxyglut_hydro"/>
</dbReference>
<protein>
    <submittedName>
        <fullName evidence="3">Beta-lactamase</fullName>
    </submittedName>
</protein>
<organism evidence="3 4">
    <name type="scientific">Acinetobacter genomosp. 33YU</name>
    <dbReference type="NCBI Taxonomy" id="1675530"/>
    <lineage>
        <taxon>Bacteria</taxon>
        <taxon>Pseudomonadati</taxon>
        <taxon>Pseudomonadota</taxon>
        <taxon>Gammaproteobacteria</taxon>
        <taxon>Moraxellales</taxon>
        <taxon>Moraxellaceae</taxon>
        <taxon>Acinetobacter</taxon>
    </lineage>
</organism>
<dbReference type="InterPro" id="IPR001279">
    <property type="entry name" value="Metallo-B-lactamas"/>
</dbReference>
<evidence type="ECO:0000313" key="3">
    <source>
        <dbReference type="EMBL" id="ONN54113.1"/>
    </source>
</evidence>
<name>A0A1V2UW84_9GAMM</name>
<dbReference type="Proteomes" id="UP000189376">
    <property type="component" value="Unassembled WGS sequence"/>
</dbReference>
<dbReference type="Gene3D" id="3.60.15.10">
    <property type="entry name" value="Ribonuclease Z/Hydroxyacylglutathione hydrolase-like"/>
    <property type="match status" value="1"/>
</dbReference>
<dbReference type="SUPFAM" id="SSF56281">
    <property type="entry name" value="Metallo-hydrolase/oxidoreductase"/>
    <property type="match status" value="1"/>
</dbReference>
<keyword evidence="1" id="KW-0378">Hydrolase</keyword>